<organism evidence="1 2">
    <name type="scientific">Dreissena polymorpha</name>
    <name type="common">Zebra mussel</name>
    <name type="synonym">Mytilus polymorpha</name>
    <dbReference type="NCBI Taxonomy" id="45954"/>
    <lineage>
        <taxon>Eukaryota</taxon>
        <taxon>Metazoa</taxon>
        <taxon>Spiralia</taxon>
        <taxon>Lophotrochozoa</taxon>
        <taxon>Mollusca</taxon>
        <taxon>Bivalvia</taxon>
        <taxon>Autobranchia</taxon>
        <taxon>Heteroconchia</taxon>
        <taxon>Euheterodonta</taxon>
        <taxon>Imparidentia</taxon>
        <taxon>Neoheterodontei</taxon>
        <taxon>Myida</taxon>
        <taxon>Dreissenoidea</taxon>
        <taxon>Dreissenidae</taxon>
        <taxon>Dreissena</taxon>
    </lineage>
</organism>
<dbReference type="EMBL" id="JAIWYP010000007">
    <property type="protein sequence ID" value="KAH3802591.1"/>
    <property type="molecule type" value="Genomic_DNA"/>
</dbReference>
<evidence type="ECO:0000313" key="1">
    <source>
        <dbReference type="EMBL" id="KAH3802591.1"/>
    </source>
</evidence>
<accession>A0A9D4FQY0</accession>
<keyword evidence="2" id="KW-1185">Reference proteome</keyword>
<comment type="caution">
    <text evidence="1">The sequence shown here is derived from an EMBL/GenBank/DDBJ whole genome shotgun (WGS) entry which is preliminary data.</text>
</comment>
<reference evidence="1" key="2">
    <citation type="submission" date="2020-11" db="EMBL/GenBank/DDBJ databases">
        <authorList>
            <person name="McCartney M.A."/>
            <person name="Auch B."/>
            <person name="Kono T."/>
            <person name="Mallez S."/>
            <person name="Becker A."/>
            <person name="Gohl D.M."/>
            <person name="Silverstein K.A.T."/>
            <person name="Koren S."/>
            <person name="Bechman K.B."/>
            <person name="Herman A."/>
            <person name="Abrahante J.E."/>
            <person name="Garbe J."/>
        </authorList>
    </citation>
    <scope>NUCLEOTIDE SEQUENCE</scope>
    <source>
        <strain evidence="1">Duluth1</strain>
        <tissue evidence="1">Whole animal</tissue>
    </source>
</reference>
<evidence type="ECO:0000313" key="2">
    <source>
        <dbReference type="Proteomes" id="UP000828390"/>
    </source>
</evidence>
<proteinExistence type="predicted"/>
<name>A0A9D4FQY0_DREPO</name>
<gene>
    <name evidence="1" type="ORF">DPMN_156269</name>
</gene>
<dbReference type="AlphaFoldDB" id="A0A9D4FQY0"/>
<reference evidence="1" key="1">
    <citation type="journal article" date="2019" name="bioRxiv">
        <title>The Genome of the Zebra Mussel, Dreissena polymorpha: A Resource for Invasive Species Research.</title>
        <authorList>
            <person name="McCartney M.A."/>
            <person name="Auch B."/>
            <person name="Kono T."/>
            <person name="Mallez S."/>
            <person name="Zhang Y."/>
            <person name="Obille A."/>
            <person name="Becker A."/>
            <person name="Abrahante J.E."/>
            <person name="Garbe J."/>
            <person name="Badalamenti J.P."/>
            <person name="Herman A."/>
            <person name="Mangelson H."/>
            <person name="Liachko I."/>
            <person name="Sullivan S."/>
            <person name="Sone E.D."/>
            <person name="Koren S."/>
            <person name="Silverstein K.A.T."/>
            <person name="Beckman K.B."/>
            <person name="Gohl D.M."/>
        </authorList>
    </citation>
    <scope>NUCLEOTIDE SEQUENCE</scope>
    <source>
        <strain evidence="1">Duluth1</strain>
        <tissue evidence="1">Whole animal</tissue>
    </source>
</reference>
<dbReference type="Proteomes" id="UP000828390">
    <property type="component" value="Unassembled WGS sequence"/>
</dbReference>
<sequence length="237" mass="26059">MPPNSLQSVCLIECECSSEWLCSLLITLSSLAHPLKCRLCDVVLQPCEEPRGDDNHIHLSDSRSEILSRELSNIGISVENSSMELLEMLRNTSIGNLTLSFADCASLASEILHTLKKLTKLYLRGSYTGRCDLKLPASLQYVSLIKCECSSEWLCSLLITLSSLAHPVKCRLCDVVLQPCEEPHIHLSDSRSEIVSRDLSNIGISVKNGSKELIEILRDTSIGNLTLRTADCASLAS</sequence>
<protein>
    <submittedName>
        <fullName evidence="1">Uncharacterized protein</fullName>
    </submittedName>
</protein>